<dbReference type="AlphaFoldDB" id="A0A1L5PDH9"/>
<sequence length="55" mass="6031">METDYLDVRSEPHLSLDVCVSAAPALPAHLGSGVQIAQKAPAMRRRIGRILQDFE</sequence>
<organism evidence="1 2">
    <name type="scientific">Rhizobium etli 8C-3</name>
    <dbReference type="NCBI Taxonomy" id="538025"/>
    <lineage>
        <taxon>Bacteria</taxon>
        <taxon>Pseudomonadati</taxon>
        <taxon>Pseudomonadota</taxon>
        <taxon>Alphaproteobacteria</taxon>
        <taxon>Hyphomicrobiales</taxon>
        <taxon>Rhizobiaceae</taxon>
        <taxon>Rhizobium/Agrobacterium group</taxon>
        <taxon>Rhizobium</taxon>
    </lineage>
</organism>
<evidence type="ECO:0000313" key="1">
    <source>
        <dbReference type="EMBL" id="APO78248.1"/>
    </source>
</evidence>
<protein>
    <submittedName>
        <fullName evidence="1">Uncharacterized protein</fullName>
    </submittedName>
</protein>
<gene>
    <name evidence="1" type="ORF">AM571_PC00510</name>
</gene>
<accession>A0A1L5PDH9</accession>
<keyword evidence="1" id="KW-0614">Plasmid</keyword>
<dbReference type="Proteomes" id="UP000185109">
    <property type="component" value="Plasmid pRsp8C3c"/>
</dbReference>
<dbReference type="EMBL" id="CP017244">
    <property type="protein sequence ID" value="APO78248.1"/>
    <property type="molecule type" value="Genomic_DNA"/>
</dbReference>
<geneLocation type="plasmid" evidence="2">
    <name>prsp8c3c</name>
</geneLocation>
<proteinExistence type="predicted"/>
<name>A0A1L5PDH9_RHIET</name>
<evidence type="ECO:0000313" key="2">
    <source>
        <dbReference type="Proteomes" id="UP000185109"/>
    </source>
</evidence>
<reference evidence="1 2" key="1">
    <citation type="submission" date="2016-09" db="EMBL/GenBank/DDBJ databases">
        <title>The complete genome sequences of Rhizobium gallicum, symbiovars gallicum and phaseoli, symbionts associated to common bean (Phaseolus vulgaris).</title>
        <authorList>
            <person name="Bustos P."/>
            <person name="Santamaria R.I."/>
            <person name="Perez-Carrascal O.M."/>
            <person name="Juarez S."/>
            <person name="Lozano L."/>
            <person name="Martinez-Flores I."/>
            <person name="Martinez-Romero E."/>
            <person name="Cevallos M."/>
            <person name="Romero D."/>
            <person name="Davila G."/>
            <person name="Gonzalez V."/>
        </authorList>
    </citation>
    <scope>NUCLEOTIDE SEQUENCE [LARGE SCALE GENOMIC DNA]</scope>
    <source>
        <strain evidence="1 2">8C-3</strain>
        <plasmid evidence="2">Plasmid prsp8c3c</plasmid>
    </source>
</reference>